<dbReference type="Pfam" id="PF00300">
    <property type="entry name" value="His_Phos_1"/>
    <property type="match status" value="1"/>
</dbReference>
<dbReference type="InterPro" id="IPR029033">
    <property type="entry name" value="His_PPase_superfam"/>
</dbReference>
<dbReference type="GO" id="GO:0016791">
    <property type="term" value="F:phosphatase activity"/>
    <property type="evidence" value="ECO:0007669"/>
    <property type="project" value="TreeGrafter"/>
</dbReference>
<sequence length="275" mass="31379">MAITESMTTAKRNEESYLTYSAVKGYFLQDEEDTDASRFDYVAKNFGLINRKYDYEEGLSARHKGHEDAAEETKPMTQWAGFEQQVRTLNGEAGPNVQYKVLYLGRHGEGFHNVAQNWYGDEAWDCYWSMQDGNETSTWSDAKLTEVGKAQAQTAHDAWWKQIENEIPFPEIFYVSPLNRCLQTAFITFYGLEKDIVKPFTPTVKEEYTPATVARANQIFKENTQTTLSKRALLKKTSYGSLNTANQTLCVTHASRVSLMIYSPLIATMTNTLFL</sequence>
<dbReference type="AlphaFoldDB" id="B8MKH3"/>
<evidence type="ECO:0000313" key="1">
    <source>
        <dbReference type="EMBL" id="EED15328.1"/>
    </source>
</evidence>
<keyword evidence="2" id="KW-1185">Reference proteome</keyword>
<name>B8MKH3_TALSN</name>
<organism evidence="1 2">
    <name type="scientific">Talaromyces stipitatus (strain ATCC 10500 / CBS 375.48 / QM 6759 / NRRL 1006)</name>
    <name type="common">Penicillium stipitatum</name>
    <dbReference type="NCBI Taxonomy" id="441959"/>
    <lineage>
        <taxon>Eukaryota</taxon>
        <taxon>Fungi</taxon>
        <taxon>Dikarya</taxon>
        <taxon>Ascomycota</taxon>
        <taxon>Pezizomycotina</taxon>
        <taxon>Eurotiomycetes</taxon>
        <taxon>Eurotiomycetidae</taxon>
        <taxon>Eurotiales</taxon>
        <taxon>Trichocomaceae</taxon>
        <taxon>Talaromyces</taxon>
        <taxon>Talaromyces sect. Talaromyces</taxon>
    </lineage>
</organism>
<reference evidence="2" key="1">
    <citation type="journal article" date="2015" name="Genome Announc.">
        <title>Genome sequence of the AIDS-associated pathogen Penicillium marneffei (ATCC18224) and its near taxonomic relative Talaromyces stipitatus (ATCC10500).</title>
        <authorList>
            <person name="Nierman W.C."/>
            <person name="Fedorova-Abrams N.D."/>
            <person name="Andrianopoulos A."/>
        </authorList>
    </citation>
    <scope>NUCLEOTIDE SEQUENCE [LARGE SCALE GENOMIC DNA]</scope>
    <source>
        <strain evidence="2">ATCC 10500 / CBS 375.48 / QM 6759 / NRRL 1006</strain>
    </source>
</reference>
<dbReference type="InterPro" id="IPR013078">
    <property type="entry name" value="His_Pase_superF_clade-1"/>
</dbReference>
<dbReference type="GeneID" id="8099324"/>
<accession>B8MKH3</accession>
<dbReference type="PANTHER" id="PTHR48100:SF1">
    <property type="entry name" value="HISTIDINE PHOSPHATASE FAMILY PROTEIN-RELATED"/>
    <property type="match status" value="1"/>
</dbReference>
<dbReference type="InterPro" id="IPR050275">
    <property type="entry name" value="PGM_Phosphatase"/>
</dbReference>
<dbReference type="eggNOG" id="KOG4754">
    <property type="taxonomic scope" value="Eukaryota"/>
</dbReference>
<dbReference type="HOGENOM" id="CLU_1012588_0_0_1"/>
<dbReference type="PANTHER" id="PTHR48100">
    <property type="entry name" value="BROAD-SPECIFICITY PHOSPHATASE YOR283W-RELATED"/>
    <property type="match status" value="1"/>
</dbReference>
<dbReference type="OrthoDB" id="496981at2759"/>
<proteinExistence type="predicted"/>
<evidence type="ECO:0008006" key="3">
    <source>
        <dbReference type="Google" id="ProtNLM"/>
    </source>
</evidence>
<gene>
    <name evidence="1" type="ORF">TSTA_047740</name>
</gene>
<dbReference type="Gene3D" id="3.40.50.1240">
    <property type="entry name" value="Phosphoglycerate mutase-like"/>
    <property type="match status" value="1"/>
</dbReference>
<evidence type="ECO:0000313" key="2">
    <source>
        <dbReference type="Proteomes" id="UP000001745"/>
    </source>
</evidence>
<dbReference type="PhylomeDB" id="B8MKH3"/>
<dbReference type="RefSeq" id="XP_002485281.1">
    <property type="nucleotide sequence ID" value="XM_002485236.1"/>
</dbReference>
<dbReference type="SUPFAM" id="SSF53254">
    <property type="entry name" value="Phosphoglycerate mutase-like"/>
    <property type="match status" value="1"/>
</dbReference>
<dbReference type="Proteomes" id="UP000001745">
    <property type="component" value="Unassembled WGS sequence"/>
</dbReference>
<dbReference type="VEuPathDB" id="FungiDB:TSTA_047740"/>
<dbReference type="GO" id="GO:0005737">
    <property type="term" value="C:cytoplasm"/>
    <property type="evidence" value="ECO:0007669"/>
    <property type="project" value="TreeGrafter"/>
</dbReference>
<protein>
    <recommendedName>
        <fullName evidence="3">Phosphoglycerate mutase family protein</fullName>
    </recommendedName>
</protein>
<dbReference type="InParanoid" id="B8MKH3"/>
<dbReference type="CDD" id="cd07040">
    <property type="entry name" value="HP"/>
    <property type="match status" value="1"/>
</dbReference>
<dbReference type="EMBL" id="EQ962657">
    <property type="protein sequence ID" value="EED15328.1"/>
    <property type="molecule type" value="Genomic_DNA"/>
</dbReference>